<name>A0AAV9GFM2_9PEZI</name>
<gene>
    <name evidence="1" type="ORF">QBC34DRAFT_411097</name>
</gene>
<organism evidence="1 2">
    <name type="scientific">Podospora aff. communis PSN243</name>
    <dbReference type="NCBI Taxonomy" id="3040156"/>
    <lineage>
        <taxon>Eukaryota</taxon>
        <taxon>Fungi</taxon>
        <taxon>Dikarya</taxon>
        <taxon>Ascomycota</taxon>
        <taxon>Pezizomycotina</taxon>
        <taxon>Sordariomycetes</taxon>
        <taxon>Sordariomycetidae</taxon>
        <taxon>Sordariales</taxon>
        <taxon>Podosporaceae</taxon>
        <taxon>Podospora</taxon>
    </lineage>
</organism>
<comment type="caution">
    <text evidence="1">The sequence shown here is derived from an EMBL/GenBank/DDBJ whole genome shotgun (WGS) entry which is preliminary data.</text>
</comment>
<protein>
    <recommendedName>
        <fullName evidence="3">Cadherin domain-containing protein</fullName>
    </recommendedName>
</protein>
<keyword evidence="2" id="KW-1185">Reference proteome</keyword>
<dbReference type="EMBL" id="MU865955">
    <property type="protein sequence ID" value="KAK4446640.1"/>
    <property type="molecule type" value="Genomic_DNA"/>
</dbReference>
<dbReference type="Proteomes" id="UP001321760">
    <property type="component" value="Unassembled WGS sequence"/>
</dbReference>
<reference evidence="1" key="1">
    <citation type="journal article" date="2023" name="Mol. Phylogenet. Evol.">
        <title>Genome-scale phylogeny and comparative genomics of the fungal order Sordariales.</title>
        <authorList>
            <person name="Hensen N."/>
            <person name="Bonometti L."/>
            <person name="Westerberg I."/>
            <person name="Brannstrom I.O."/>
            <person name="Guillou S."/>
            <person name="Cros-Aarteil S."/>
            <person name="Calhoun S."/>
            <person name="Haridas S."/>
            <person name="Kuo A."/>
            <person name="Mondo S."/>
            <person name="Pangilinan J."/>
            <person name="Riley R."/>
            <person name="LaButti K."/>
            <person name="Andreopoulos B."/>
            <person name="Lipzen A."/>
            <person name="Chen C."/>
            <person name="Yan M."/>
            <person name="Daum C."/>
            <person name="Ng V."/>
            <person name="Clum A."/>
            <person name="Steindorff A."/>
            <person name="Ohm R.A."/>
            <person name="Martin F."/>
            <person name="Silar P."/>
            <person name="Natvig D.O."/>
            <person name="Lalanne C."/>
            <person name="Gautier V."/>
            <person name="Ament-Velasquez S.L."/>
            <person name="Kruys A."/>
            <person name="Hutchinson M.I."/>
            <person name="Powell A.J."/>
            <person name="Barry K."/>
            <person name="Miller A.N."/>
            <person name="Grigoriev I.V."/>
            <person name="Debuchy R."/>
            <person name="Gladieux P."/>
            <person name="Hiltunen Thoren M."/>
            <person name="Johannesson H."/>
        </authorList>
    </citation>
    <scope>NUCLEOTIDE SEQUENCE</scope>
    <source>
        <strain evidence="1">PSN243</strain>
    </source>
</reference>
<dbReference type="AlphaFoldDB" id="A0AAV9GFM2"/>
<proteinExistence type="predicted"/>
<accession>A0AAV9GFM2</accession>
<reference evidence="1" key="2">
    <citation type="submission" date="2023-05" db="EMBL/GenBank/DDBJ databases">
        <authorList>
            <consortium name="Lawrence Berkeley National Laboratory"/>
            <person name="Steindorff A."/>
            <person name="Hensen N."/>
            <person name="Bonometti L."/>
            <person name="Westerberg I."/>
            <person name="Brannstrom I.O."/>
            <person name="Guillou S."/>
            <person name="Cros-Aarteil S."/>
            <person name="Calhoun S."/>
            <person name="Haridas S."/>
            <person name="Kuo A."/>
            <person name="Mondo S."/>
            <person name="Pangilinan J."/>
            <person name="Riley R."/>
            <person name="Labutti K."/>
            <person name="Andreopoulos B."/>
            <person name="Lipzen A."/>
            <person name="Chen C."/>
            <person name="Yanf M."/>
            <person name="Daum C."/>
            <person name="Ng V."/>
            <person name="Clum A."/>
            <person name="Ohm R."/>
            <person name="Martin F."/>
            <person name="Silar P."/>
            <person name="Natvig D."/>
            <person name="Lalanne C."/>
            <person name="Gautier V."/>
            <person name="Ament-Velasquez S.L."/>
            <person name="Kruys A."/>
            <person name="Hutchinson M.I."/>
            <person name="Powell A.J."/>
            <person name="Barry K."/>
            <person name="Miller A.N."/>
            <person name="Grigoriev I.V."/>
            <person name="Debuchy R."/>
            <person name="Gladieux P."/>
            <person name="Thoren M.H."/>
            <person name="Johannesson H."/>
        </authorList>
    </citation>
    <scope>NUCLEOTIDE SEQUENCE</scope>
    <source>
        <strain evidence="1">PSN243</strain>
    </source>
</reference>
<evidence type="ECO:0008006" key="3">
    <source>
        <dbReference type="Google" id="ProtNLM"/>
    </source>
</evidence>
<evidence type="ECO:0000313" key="2">
    <source>
        <dbReference type="Proteomes" id="UP001321760"/>
    </source>
</evidence>
<dbReference type="Pfam" id="PF04681">
    <property type="entry name" value="Bys1"/>
    <property type="match status" value="1"/>
</dbReference>
<dbReference type="InterPro" id="IPR006771">
    <property type="entry name" value="CetA-like"/>
</dbReference>
<evidence type="ECO:0000313" key="1">
    <source>
        <dbReference type="EMBL" id="KAK4446640.1"/>
    </source>
</evidence>
<sequence length="126" mass="13659">MLDPSGTYKEPLIHDQNPTVGRAILVSTSATPGAPELTFAYDLEGDKVFYNLSPPNIIPDRTMVVTTSDTSKQNACPEIILRSGSQQLSPSGPNVPQSCSSRFDVVLVLCRDCRNLVYSASLCRGR</sequence>